<evidence type="ECO:0000256" key="11">
    <source>
        <dbReference type="SAM" id="SignalP"/>
    </source>
</evidence>
<dbReference type="OrthoDB" id="2268901at2759"/>
<evidence type="ECO:0000256" key="9">
    <source>
        <dbReference type="ARBA" id="ARBA00023316"/>
    </source>
</evidence>
<dbReference type="SUPFAM" id="SSF51126">
    <property type="entry name" value="Pectin lyase-like"/>
    <property type="match status" value="1"/>
</dbReference>
<dbReference type="GO" id="GO:0005975">
    <property type="term" value="P:carbohydrate metabolic process"/>
    <property type="evidence" value="ECO:0007669"/>
    <property type="project" value="InterPro"/>
</dbReference>
<evidence type="ECO:0000313" key="13">
    <source>
        <dbReference type="Proteomes" id="UP000094444"/>
    </source>
</evidence>
<evidence type="ECO:0000256" key="3">
    <source>
        <dbReference type="ARBA" id="ARBA00022525"/>
    </source>
</evidence>
<protein>
    <submittedName>
        <fullName evidence="12">Murein transglycosylase</fullName>
    </submittedName>
</protein>
<dbReference type="InterPro" id="IPR000743">
    <property type="entry name" value="Glyco_hydro_28"/>
</dbReference>
<dbReference type="GO" id="GO:0005576">
    <property type="term" value="C:extracellular region"/>
    <property type="evidence" value="ECO:0007669"/>
    <property type="project" value="UniProtKB-SubCell"/>
</dbReference>
<dbReference type="PANTHER" id="PTHR31736">
    <property type="match status" value="1"/>
</dbReference>
<proteinExistence type="inferred from homology"/>
<dbReference type="AlphaFoldDB" id="A0A2P5HN13"/>
<evidence type="ECO:0000256" key="4">
    <source>
        <dbReference type="ARBA" id="ARBA00022729"/>
    </source>
</evidence>
<evidence type="ECO:0000256" key="1">
    <source>
        <dbReference type="ARBA" id="ARBA00004613"/>
    </source>
</evidence>
<dbReference type="GO" id="GO:0046576">
    <property type="term" value="F:rhamnogalacturonan alpha-L-rhamnopyranosyl-(1-&gt;4)-alpha-D-galactopyranosyluronide lyase activity"/>
    <property type="evidence" value="ECO:0007669"/>
    <property type="project" value="UniProtKB-ARBA"/>
</dbReference>
<keyword evidence="4 11" id="KW-0732">Signal</keyword>
<keyword evidence="9" id="KW-0961">Cell wall biogenesis/degradation</keyword>
<evidence type="ECO:0000313" key="12">
    <source>
        <dbReference type="EMBL" id="POS71625.1"/>
    </source>
</evidence>
<gene>
    <name evidence="12" type="ORF">DHEL01_v209982</name>
</gene>
<evidence type="ECO:0000256" key="7">
    <source>
        <dbReference type="ARBA" id="ARBA00023180"/>
    </source>
</evidence>
<dbReference type="EMBL" id="MAVT02001216">
    <property type="protein sequence ID" value="POS71625.1"/>
    <property type="molecule type" value="Genomic_DNA"/>
</dbReference>
<sequence>MKLSVINLLVLAGAAAAQLSGPVGPTTSTKAKRANKICNVLDYGAKADKKTDLGVALVKAWSACAAGGIVVIPSGGYAMSTWATLKAGSGVGLQLDGTIYRTGETIGNMIAIQHSKDIEVFSSNGKGIIQGYGYKIHKTGSISGARLLRVERTSGFSIHDLRLVDSPAFHISVDSSTNGELYNLAIRGGDHGGLDGIDVWGTNIHVHDVMVTNKDECVTVKSPAQNILIEQIYCNHSGGSAIGSLANATAISKVAYRKVYTVGSNQMMMIKSNGGSGYVEDVEFSDFIGHGNAYSLNVDQAWANMPKASGDGVQLTNMTFSNWKGTCASGTQRGPVQFKCDAKTPCKDMVVKDFAMWTDSGSKLNNICHNAFGSGACLKKTGSDPYTVSAAVAAPPANYKAPTLKDDLKAGFGFTVEIPVPAMPKSFFPGTAPLVPLAH</sequence>
<dbReference type="Gene3D" id="2.160.20.10">
    <property type="entry name" value="Single-stranded right-handed beta-helix, Pectin lyase-like"/>
    <property type="match status" value="1"/>
</dbReference>
<evidence type="ECO:0000256" key="10">
    <source>
        <dbReference type="RuleBase" id="RU361169"/>
    </source>
</evidence>
<dbReference type="InterPro" id="IPR012334">
    <property type="entry name" value="Pectin_lyas_fold"/>
</dbReference>
<reference evidence="12" key="1">
    <citation type="submission" date="2017-09" db="EMBL/GenBank/DDBJ databases">
        <title>Polyketide synthases of a Diaporthe helianthi virulent isolate.</title>
        <authorList>
            <person name="Baroncelli R."/>
        </authorList>
    </citation>
    <scope>NUCLEOTIDE SEQUENCE [LARGE SCALE GENOMIC DNA]</scope>
    <source>
        <strain evidence="12">7/96</strain>
    </source>
</reference>
<evidence type="ECO:0000256" key="2">
    <source>
        <dbReference type="ARBA" id="ARBA00008834"/>
    </source>
</evidence>
<keyword evidence="8 10" id="KW-0326">Glycosidase</keyword>
<evidence type="ECO:0000256" key="8">
    <source>
        <dbReference type="ARBA" id="ARBA00023295"/>
    </source>
</evidence>
<feature type="signal peptide" evidence="11">
    <location>
        <begin position="1"/>
        <end position="16"/>
    </location>
</feature>
<dbReference type="GO" id="GO:0071555">
    <property type="term" value="P:cell wall organization"/>
    <property type="evidence" value="ECO:0007669"/>
    <property type="project" value="UniProtKB-KW"/>
</dbReference>
<dbReference type="PANTHER" id="PTHR31736:SF19">
    <property type="entry name" value="PECTIN LYASE SUPERFAMILY PROTEIN-RELATED"/>
    <property type="match status" value="1"/>
</dbReference>
<comment type="subcellular location">
    <subcellularLocation>
        <location evidence="1">Secreted</location>
    </subcellularLocation>
</comment>
<feature type="chain" id="PRO_5015184296" evidence="11">
    <location>
        <begin position="17"/>
        <end position="439"/>
    </location>
</feature>
<dbReference type="STRING" id="158607.A0A2P5HN13"/>
<comment type="similarity">
    <text evidence="2 10">Belongs to the glycosyl hydrolase 28 family.</text>
</comment>
<dbReference type="Pfam" id="PF00295">
    <property type="entry name" value="Glyco_hydro_28"/>
    <property type="match status" value="1"/>
</dbReference>
<name>A0A2P5HN13_DIAHE</name>
<keyword evidence="7" id="KW-0325">Glycoprotein</keyword>
<dbReference type="InterPro" id="IPR011050">
    <property type="entry name" value="Pectin_lyase_fold/virulence"/>
</dbReference>
<accession>A0A2P5HN13</accession>
<dbReference type="InParanoid" id="A0A2P5HN13"/>
<comment type="caution">
    <text evidence="12">The sequence shown here is derived from an EMBL/GenBank/DDBJ whole genome shotgun (WGS) entry which is preliminary data.</text>
</comment>
<keyword evidence="5 10" id="KW-0378">Hydrolase</keyword>
<keyword evidence="3" id="KW-0964">Secreted</keyword>
<keyword evidence="13" id="KW-1185">Reference proteome</keyword>
<dbReference type="GO" id="GO:0004650">
    <property type="term" value="F:polygalacturonase activity"/>
    <property type="evidence" value="ECO:0007669"/>
    <property type="project" value="InterPro"/>
</dbReference>
<organism evidence="12 13">
    <name type="scientific">Diaporthe helianthi</name>
    <dbReference type="NCBI Taxonomy" id="158607"/>
    <lineage>
        <taxon>Eukaryota</taxon>
        <taxon>Fungi</taxon>
        <taxon>Dikarya</taxon>
        <taxon>Ascomycota</taxon>
        <taxon>Pezizomycotina</taxon>
        <taxon>Sordariomycetes</taxon>
        <taxon>Sordariomycetidae</taxon>
        <taxon>Diaporthales</taxon>
        <taxon>Diaporthaceae</taxon>
        <taxon>Diaporthe</taxon>
    </lineage>
</organism>
<evidence type="ECO:0000256" key="6">
    <source>
        <dbReference type="ARBA" id="ARBA00023157"/>
    </source>
</evidence>
<dbReference type="Proteomes" id="UP000094444">
    <property type="component" value="Unassembled WGS sequence"/>
</dbReference>
<evidence type="ECO:0000256" key="5">
    <source>
        <dbReference type="ARBA" id="ARBA00022801"/>
    </source>
</evidence>
<keyword evidence="6" id="KW-1015">Disulfide bond</keyword>